<reference evidence="14 15" key="1">
    <citation type="journal article" date="2024" name="G3 (Bethesda)">
        <title>Genome assembly of Hibiscus sabdariffa L. provides insights into metabolisms of medicinal natural products.</title>
        <authorList>
            <person name="Kim T."/>
        </authorList>
    </citation>
    <scope>NUCLEOTIDE SEQUENCE [LARGE SCALE GENOMIC DNA]</scope>
    <source>
        <strain evidence="14">TK-2024</strain>
        <tissue evidence="14">Old leaves</tissue>
    </source>
</reference>
<keyword evidence="7" id="KW-0677">Repeat</keyword>
<dbReference type="InterPro" id="IPR003591">
    <property type="entry name" value="Leu-rich_rpt_typical-subtyp"/>
</dbReference>
<keyword evidence="15" id="KW-1185">Reference proteome</keyword>
<evidence type="ECO:0000256" key="11">
    <source>
        <dbReference type="ARBA" id="ARBA00023180"/>
    </source>
</evidence>
<evidence type="ECO:0000256" key="9">
    <source>
        <dbReference type="ARBA" id="ARBA00023136"/>
    </source>
</evidence>
<evidence type="ECO:0000256" key="4">
    <source>
        <dbReference type="ARBA" id="ARBA00022614"/>
    </source>
</evidence>
<evidence type="ECO:0000256" key="1">
    <source>
        <dbReference type="ARBA" id="ARBA00004251"/>
    </source>
</evidence>
<keyword evidence="6 12" id="KW-0732">Signal</keyword>
<dbReference type="EMBL" id="JBBPBM010000008">
    <property type="protein sequence ID" value="KAK8571658.1"/>
    <property type="molecule type" value="Genomic_DNA"/>
</dbReference>
<keyword evidence="11" id="KW-0325">Glycoprotein</keyword>
<dbReference type="InterPro" id="IPR001611">
    <property type="entry name" value="Leu-rich_rpt"/>
</dbReference>
<dbReference type="SUPFAM" id="SSF52058">
    <property type="entry name" value="L domain-like"/>
    <property type="match status" value="2"/>
</dbReference>
<accession>A0ABR2F3S9</accession>
<organism evidence="14 15">
    <name type="scientific">Hibiscus sabdariffa</name>
    <name type="common">roselle</name>
    <dbReference type="NCBI Taxonomy" id="183260"/>
    <lineage>
        <taxon>Eukaryota</taxon>
        <taxon>Viridiplantae</taxon>
        <taxon>Streptophyta</taxon>
        <taxon>Embryophyta</taxon>
        <taxon>Tracheophyta</taxon>
        <taxon>Spermatophyta</taxon>
        <taxon>Magnoliopsida</taxon>
        <taxon>eudicotyledons</taxon>
        <taxon>Gunneridae</taxon>
        <taxon>Pentapetalae</taxon>
        <taxon>rosids</taxon>
        <taxon>malvids</taxon>
        <taxon>Malvales</taxon>
        <taxon>Malvaceae</taxon>
        <taxon>Malvoideae</taxon>
        <taxon>Hibiscus</taxon>
    </lineage>
</organism>
<comment type="subcellular location">
    <subcellularLocation>
        <location evidence="1">Cell membrane</location>
        <topology evidence="1">Single-pass type I membrane protein</topology>
    </subcellularLocation>
</comment>
<dbReference type="PANTHER" id="PTHR48061:SF2">
    <property type="entry name" value="RECEPTOR LIKE PROTEIN 30-LIKE"/>
    <property type="match status" value="1"/>
</dbReference>
<dbReference type="SUPFAM" id="SSF52047">
    <property type="entry name" value="RNI-like"/>
    <property type="match status" value="1"/>
</dbReference>
<dbReference type="Pfam" id="PF00560">
    <property type="entry name" value="LRR_1"/>
    <property type="match status" value="6"/>
</dbReference>
<dbReference type="PANTHER" id="PTHR48061">
    <property type="entry name" value="LEUCINE-RICH REPEAT RECEPTOR PROTEIN KINASE EMS1-LIKE-RELATED"/>
    <property type="match status" value="1"/>
</dbReference>
<evidence type="ECO:0000256" key="7">
    <source>
        <dbReference type="ARBA" id="ARBA00022737"/>
    </source>
</evidence>
<name>A0ABR2F3S9_9ROSI</name>
<dbReference type="PROSITE" id="PS51257">
    <property type="entry name" value="PROKAR_LIPOPROTEIN"/>
    <property type="match status" value="1"/>
</dbReference>
<feature type="signal peptide" evidence="12">
    <location>
        <begin position="1"/>
        <end position="24"/>
    </location>
</feature>
<feature type="chain" id="PRO_5047443474" description="Leucine-rich repeat-containing N-terminal plant-type domain-containing protein" evidence="12">
    <location>
        <begin position="25"/>
        <end position="1077"/>
    </location>
</feature>
<evidence type="ECO:0000256" key="3">
    <source>
        <dbReference type="ARBA" id="ARBA00022475"/>
    </source>
</evidence>
<dbReference type="InterPro" id="IPR046956">
    <property type="entry name" value="RLP23-like"/>
</dbReference>
<dbReference type="SUPFAM" id="SSF52075">
    <property type="entry name" value="Outer arm dynein light chain 1"/>
    <property type="match status" value="1"/>
</dbReference>
<proteinExistence type="inferred from homology"/>
<dbReference type="Gene3D" id="3.80.10.10">
    <property type="entry name" value="Ribonuclease Inhibitor"/>
    <property type="match status" value="5"/>
</dbReference>
<comment type="caution">
    <text evidence="14">The sequence shown here is derived from an EMBL/GenBank/DDBJ whole genome shotgun (WGS) entry which is preliminary data.</text>
</comment>
<evidence type="ECO:0000256" key="6">
    <source>
        <dbReference type="ARBA" id="ARBA00022729"/>
    </source>
</evidence>
<dbReference type="InterPro" id="IPR025875">
    <property type="entry name" value="Leu-rich_rpt_4"/>
</dbReference>
<keyword evidence="3" id="KW-1003">Cell membrane</keyword>
<evidence type="ECO:0000313" key="15">
    <source>
        <dbReference type="Proteomes" id="UP001472677"/>
    </source>
</evidence>
<keyword evidence="8" id="KW-1133">Transmembrane helix</keyword>
<feature type="domain" description="Leucine-rich repeat-containing N-terminal plant-type" evidence="13">
    <location>
        <begin position="39"/>
        <end position="83"/>
    </location>
</feature>
<keyword evidence="5" id="KW-0812">Transmembrane</keyword>
<evidence type="ECO:0000256" key="12">
    <source>
        <dbReference type="SAM" id="SignalP"/>
    </source>
</evidence>
<protein>
    <recommendedName>
        <fullName evidence="13">Leucine-rich repeat-containing N-terminal plant-type domain-containing protein</fullName>
    </recommendedName>
</protein>
<evidence type="ECO:0000256" key="5">
    <source>
        <dbReference type="ARBA" id="ARBA00022692"/>
    </source>
</evidence>
<dbReference type="PRINTS" id="PR00019">
    <property type="entry name" value="LEURICHRPT"/>
</dbReference>
<dbReference type="Proteomes" id="UP001472677">
    <property type="component" value="Unassembled WGS sequence"/>
</dbReference>
<keyword evidence="10" id="KW-0675">Receptor</keyword>
<dbReference type="Pfam" id="PF13855">
    <property type="entry name" value="LRR_8"/>
    <property type="match status" value="1"/>
</dbReference>
<evidence type="ECO:0000256" key="2">
    <source>
        <dbReference type="ARBA" id="ARBA00009592"/>
    </source>
</evidence>
<dbReference type="Pfam" id="PF12799">
    <property type="entry name" value="LRR_4"/>
    <property type="match status" value="1"/>
</dbReference>
<dbReference type="InterPro" id="IPR013210">
    <property type="entry name" value="LRR_N_plant-typ"/>
</dbReference>
<comment type="similarity">
    <text evidence="2">Belongs to the RLP family.</text>
</comment>
<dbReference type="PROSITE" id="PS51450">
    <property type="entry name" value="LRR"/>
    <property type="match status" value="2"/>
</dbReference>
<evidence type="ECO:0000259" key="13">
    <source>
        <dbReference type="Pfam" id="PF08263"/>
    </source>
</evidence>
<keyword evidence="9" id="KW-0472">Membrane</keyword>
<gene>
    <name evidence="14" type="ORF">V6N12_027736</name>
</gene>
<evidence type="ECO:0000256" key="10">
    <source>
        <dbReference type="ARBA" id="ARBA00023170"/>
    </source>
</evidence>
<dbReference type="Pfam" id="PF08263">
    <property type="entry name" value="LRRNT_2"/>
    <property type="match status" value="1"/>
</dbReference>
<keyword evidence="4" id="KW-0433">Leucine-rich repeat</keyword>
<dbReference type="SMART" id="SM00369">
    <property type="entry name" value="LRR_TYP"/>
    <property type="match status" value="12"/>
</dbReference>
<sequence length="1077" mass="120606">MKTLCCLIQHLLFLFSCFLSLVLSSSPSNTHLPKHHCLDDQRSSLLQLQNHLYYAYSDFTFSSKFEQWDLQTDCCSWEGVSCDSLGHVIELDLSYKNLSGSFHSIFDLHHLHRLKLAGNYFNTTLLSYGFDKLPNLTHLNLSSSCFHGQIPVEMSYLTRLVSLDLSHRDDCYWRNDDDHYYYYYPTLKLEKPNLKTLIKNLKFLTELYLDEVDISSESSKWCETTSLALSNLQVLSLSWCGLEGPLCPSLSTLPFLSKLVLDHNPISYLPPNFLENSSRLVSLSLVDCNLSGHFPTEIFRMPKIQSIDISDNERLEGQLPEFPSNNALRSLSLFDANFSGSIPSSIANLSHLVNLDLSENHFSGSIPSSLFTLPSLRVLSLRENQLVGKIDEFPNASSSMIEELYLGYNYLSGALPKSILQLNNLRGLDLSNMSLLIDIDNRSLADFSKLERLWLRSCNLSEFPEFIKTQDKLTDLDLSNNHIHGVVPDWLWKTSLVWVDLSFNPIDFPKQLPLGDANFSSPMLWELLLGSCNLSVFPDLLRSSENLQTLDLSNNRISGAIPNWVWKKSLSHLNLSNNQLSSLDQLLPNHSLTSSPICNMSRVGYFDASHNNLSGPIPNCLGNMSALSSLNLQGNNLSGIMPEFSKANQLQLLKVSENILEGELPRSLAECTRLTILDVGNNMMNGTFPFWLETLSDLAVLILRENRFYGQIKHLKHKNGFPALDVLNIASNQFSGELSIDFLQATQLRSLKISGNKLEGKLPSSLANCKKLEVLDLGNNMVHDTFPFWLEKLPSLKVLILRANRFYGTITEFDGDSGFAKLRILDIASDNFSGDLPIEFLQSLKAMMHMTGEDKAKLDYIGDDYYQDSVTIFNKGIEMFYEKVLTILTCLDLSNNSFHGRIPEEIHILRSLHVLNLSNNGFSGGIPLALDNLKDLESLDLSQNNLSGKIPAQLASLTFLEALNLSYNQLEGSIPQVNQLITFSKESYIGNPKLCGPPLSSKCNEIGLSMPPPLGKDGEDSWLDAMSIWQIALVGYASGLVAGIHLRMINGLQIADWGVGGTETEAVVSDRTLNCRN</sequence>
<evidence type="ECO:0000256" key="8">
    <source>
        <dbReference type="ARBA" id="ARBA00022989"/>
    </source>
</evidence>
<evidence type="ECO:0000313" key="14">
    <source>
        <dbReference type="EMBL" id="KAK8571658.1"/>
    </source>
</evidence>
<dbReference type="InterPro" id="IPR032675">
    <property type="entry name" value="LRR_dom_sf"/>
</dbReference>